<name>Q981Z3_RHILO</name>
<dbReference type="Proteomes" id="UP000000552">
    <property type="component" value="Plasmid pMLa"/>
</dbReference>
<protein>
    <submittedName>
        <fullName evidence="2">Mlr9174 protein</fullName>
    </submittedName>
</protein>
<dbReference type="Gene3D" id="3.50.4.10">
    <property type="entry name" value="Hepatocyte Growth Factor"/>
    <property type="match status" value="1"/>
</dbReference>
<dbReference type="KEGG" id="mlo:mlr9174"/>
<proteinExistence type="predicted"/>
<gene>
    <name evidence="2" type="ordered locus">mlr9174</name>
</gene>
<evidence type="ECO:0000313" key="3">
    <source>
        <dbReference type="Proteomes" id="UP000000552"/>
    </source>
</evidence>
<geneLocation type="plasmid" evidence="2 3">
    <name>pMLa</name>
</geneLocation>
<dbReference type="AlphaFoldDB" id="Q981Z3"/>
<accession>Q981Z3</accession>
<dbReference type="HOGENOM" id="CLU_758356_0_0_5"/>
<evidence type="ECO:0000313" key="2">
    <source>
        <dbReference type="EMBL" id="BAB54566.1"/>
    </source>
</evidence>
<reference evidence="2 3" key="1">
    <citation type="journal article" date="2000" name="DNA Res.">
        <title>Complete genome structure of the nitrogen-fixing symbiotic bacterium Mesorhizobium loti.</title>
        <authorList>
            <person name="Kaneko T."/>
            <person name="Nakamura Y."/>
            <person name="Sato S."/>
            <person name="Asamizu E."/>
            <person name="Kato T."/>
            <person name="Sasamoto S."/>
            <person name="Watanabe A."/>
            <person name="Idesawa K."/>
            <person name="Ishikawa A."/>
            <person name="Kawashima K."/>
            <person name="Kimura T."/>
            <person name="Kishida Y."/>
            <person name="Kiyokawa C."/>
            <person name="Kohara M."/>
            <person name="Matsumoto M."/>
            <person name="Matsuno A."/>
            <person name="Mochizuki Y."/>
            <person name="Nakayama S."/>
            <person name="Nakazaki N."/>
            <person name="Shimpo S."/>
            <person name="Sugimoto M."/>
            <person name="Takeuchi C."/>
            <person name="Yamada M."/>
            <person name="Tabata S."/>
        </authorList>
    </citation>
    <scope>NUCLEOTIDE SEQUENCE [LARGE SCALE GENOMIC DNA]</scope>
    <source>
        <strain evidence="3">LMG 29417 / CECT 9101 / MAFF 303099</strain>
        <plasmid evidence="2 3">pMLa</plasmid>
    </source>
</reference>
<organism evidence="2 3">
    <name type="scientific">Mesorhizobium japonicum (strain LMG 29417 / CECT 9101 / MAFF 303099)</name>
    <name type="common">Mesorhizobium loti (strain MAFF 303099)</name>
    <dbReference type="NCBI Taxonomy" id="266835"/>
    <lineage>
        <taxon>Bacteria</taxon>
        <taxon>Pseudomonadati</taxon>
        <taxon>Pseudomonadota</taxon>
        <taxon>Alphaproteobacteria</taxon>
        <taxon>Hyphomicrobiales</taxon>
        <taxon>Phyllobacteriaceae</taxon>
        <taxon>Mesorhizobium</taxon>
    </lineage>
</organism>
<sequence>MDLAAMLNLMGRTSYLLAFVSLAQVRMNFTLPHTLFGGSSGIRCRNMIACVVLPRVNKLPTTGWCIQAGHMLWRPCHEASGLLISGKSGRNPPAPIRRQAHMPGGHMFAYPVRARTAGFVIGALSALLALGIQRTNGQATAELFDYPGTALKGTASAQIVVPLQECHSICTSRSGCVGFDRRSDTGVCRLFASVDSAYDSPTFMAGTRSLLPAYRPPSNPPAQPPAVVPRTEPALPEPPDVSGRKVQYRTIPGDPRPIGWVYINVCTGAPVDATSLRASVNDFVFESLRLIPGRIEHFDRSTTPQCASVPKAIGYSSANAQEWRIGAALQEMGPILRPLGIGTRADGKARDQSDRYRIDIWLSHQ</sequence>
<feature type="region of interest" description="Disordered" evidence="1">
    <location>
        <begin position="215"/>
        <end position="248"/>
    </location>
</feature>
<dbReference type="EMBL" id="BA000013">
    <property type="protein sequence ID" value="BAB54566.1"/>
    <property type="molecule type" value="Genomic_DNA"/>
</dbReference>
<keyword evidence="2" id="KW-0614">Plasmid</keyword>
<evidence type="ECO:0000256" key="1">
    <source>
        <dbReference type="SAM" id="MobiDB-lite"/>
    </source>
</evidence>
<feature type="compositionally biased region" description="Pro residues" evidence="1">
    <location>
        <begin position="215"/>
        <end position="227"/>
    </location>
</feature>